<gene>
    <name evidence="2" type="ORF">JAY77_01655</name>
</gene>
<evidence type="ECO:0000313" key="2">
    <source>
        <dbReference type="EMBL" id="MCG7976839.1"/>
    </source>
</evidence>
<evidence type="ECO:0000256" key="1">
    <source>
        <dbReference type="SAM" id="SignalP"/>
    </source>
</evidence>
<feature type="chain" id="PRO_5039287191" evidence="1">
    <location>
        <begin position="24"/>
        <end position="125"/>
    </location>
</feature>
<name>A0A9E4TQN3_9GAMM</name>
<reference evidence="2" key="1">
    <citation type="journal article" date="2021" name="Proc. Natl. Acad. Sci. U.S.A.">
        <title>Global biogeography of chemosynthetic symbionts reveals both localized and globally distributed symbiont groups. .</title>
        <authorList>
            <person name="Osvatic J.T."/>
            <person name="Wilkins L.G.E."/>
            <person name="Leibrecht L."/>
            <person name="Leray M."/>
            <person name="Zauner S."/>
            <person name="Polzin J."/>
            <person name="Camacho Y."/>
            <person name="Gros O."/>
            <person name="van Gils J.A."/>
            <person name="Eisen J.A."/>
            <person name="Petersen J.M."/>
            <person name="Yuen B."/>
        </authorList>
    </citation>
    <scope>NUCLEOTIDE SEQUENCE</scope>
    <source>
        <strain evidence="2">MAGclacostrist055</strain>
    </source>
</reference>
<comment type="caution">
    <text evidence="2">The sequence shown here is derived from an EMBL/GenBank/DDBJ whole genome shotgun (WGS) entry which is preliminary data.</text>
</comment>
<proteinExistence type="predicted"/>
<keyword evidence="1" id="KW-0732">Signal</keyword>
<accession>A0A9E4TQN3</accession>
<dbReference type="EMBL" id="JAEPCR010000002">
    <property type="protein sequence ID" value="MCG7976839.1"/>
    <property type="molecule type" value="Genomic_DNA"/>
</dbReference>
<dbReference type="Proteomes" id="UP000886674">
    <property type="component" value="Unassembled WGS sequence"/>
</dbReference>
<evidence type="ECO:0000313" key="3">
    <source>
        <dbReference type="Proteomes" id="UP000886674"/>
    </source>
</evidence>
<organism evidence="2 3">
    <name type="scientific">Candidatus Thiodiazotropha taylori</name>
    <dbReference type="NCBI Taxonomy" id="2792791"/>
    <lineage>
        <taxon>Bacteria</taxon>
        <taxon>Pseudomonadati</taxon>
        <taxon>Pseudomonadota</taxon>
        <taxon>Gammaproteobacteria</taxon>
        <taxon>Chromatiales</taxon>
        <taxon>Sedimenticolaceae</taxon>
        <taxon>Candidatus Thiodiazotropha</taxon>
    </lineage>
</organism>
<dbReference type="AlphaFoldDB" id="A0A9E4TQN3"/>
<protein>
    <submittedName>
        <fullName evidence="2">Uncharacterized protein</fullName>
    </submittedName>
</protein>
<feature type="signal peptide" evidence="1">
    <location>
        <begin position="1"/>
        <end position="23"/>
    </location>
</feature>
<sequence length="125" mass="13975">MSNKQGLIFCLLCIFQLSLSVHAGEADVVDVVVKNNGANIYDFSVTVMHQDTGWDHYANRWEVLDEKGVILGTRTLHHPHVNEQPFTRRLSGIHIPSETKSVVIRSHDSVHKYGGATVTVQLPMN</sequence>